<accession>A0ACB8F147</accession>
<comment type="caution">
    <text evidence="1">The sequence shown here is derived from an EMBL/GenBank/DDBJ whole genome shotgun (WGS) entry which is preliminary data.</text>
</comment>
<name>A0ACB8F147_9SAUR</name>
<gene>
    <name evidence="1" type="ORF">K3G42_019017</name>
</gene>
<dbReference type="EMBL" id="CM037625">
    <property type="protein sequence ID" value="KAH7998693.1"/>
    <property type="molecule type" value="Genomic_DNA"/>
</dbReference>
<sequence length="122" mass="13313">MGQRAQGDSHGGQPVGPPIRARPGPRGWTMAARGRDAPERGRTPKEMQPDVPRDEDHAVTNGRPDGSGECPKPNPSQAGGGAVTTPRPRRRRELKAIFNGDPENLPYFLMQVGAFMRMMDDE</sequence>
<proteinExistence type="predicted"/>
<keyword evidence="2" id="KW-1185">Reference proteome</keyword>
<evidence type="ECO:0000313" key="2">
    <source>
        <dbReference type="Proteomes" id="UP000827872"/>
    </source>
</evidence>
<reference evidence="1" key="1">
    <citation type="submission" date="2021-08" db="EMBL/GenBank/DDBJ databases">
        <title>The first chromosome-level gecko genome reveals the dynamic sex chromosomes of Neotropical dwarf geckos (Sphaerodactylidae: Sphaerodactylus).</title>
        <authorList>
            <person name="Pinto B.J."/>
            <person name="Keating S.E."/>
            <person name="Gamble T."/>
        </authorList>
    </citation>
    <scope>NUCLEOTIDE SEQUENCE</scope>
    <source>
        <strain evidence="1">TG3544</strain>
    </source>
</reference>
<dbReference type="Proteomes" id="UP000827872">
    <property type="component" value="Linkage Group LG12"/>
</dbReference>
<evidence type="ECO:0000313" key="1">
    <source>
        <dbReference type="EMBL" id="KAH7998693.1"/>
    </source>
</evidence>
<protein>
    <submittedName>
        <fullName evidence="1">Uncharacterized protein</fullName>
    </submittedName>
</protein>
<organism evidence="1 2">
    <name type="scientific">Sphaerodactylus townsendi</name>
    <dbReference type="NCBI Taxonomy" id="933632"/>
    <lineage>
        <taxon>Eukaryota</taxon>
        <taxon>Metazoa</taxon>
        <taxon>Chordata</taxon>
        <taxon>Craniata</taxon>
        <taxon>Vertebrata</taxon>
        <taxon>Euteleostomi</taxon>
        <taxon>Lepidosauria</taxon>
        <taxon>Squamata</taxon>
        <taxon>Bifurcata</taxon>
        <taxon>Gekkota</taxon>
        <taxon>Sphaerodactylidae</taxon>
        <taxon>Sphaerodactylus</taxon>
    </lineage>
</organism>